<evidence type="ECO:0000259" key="2">
    <source>
        <dbReference type="PROSITE" id="PS50887"/>
    </source>
</evidence>
<dbReference type="InterPro" id="IPR029787">
    <property type="entry name" value="Nucleotide_cyclase"/>
</dbReference>
<dbReference type="Proteomes" id="UP000295443">
    <property type="component" value="Unassembled WGS sequence"/>
</dbReference>
<organism evidence="3 4">
    <name type="scientific">Parasulfuritortus cantonensis</name>
    <dbReference type="NCBI Taxonomy" id="2528202"/>
    <lineage>
        <taxon>Bacteria</taxon>
        <taxon>Pseudomonadati</taxon>
        <taxon>Pseudomonadota</taxon>
        <taxon>Betaproteobacteria</taxon>
        <taxon>Nitrosomonadales</taxon>
        <taxon>Thiobacillaceae</taxon>
        <taxon>Parasulfuritortus</taxon>
    </lineage>
</organism>
<dbReference type="AlphaFoldDB" id="A0A4R1BL55"/>
<gene>
    <name evidence="3" type="ORF">EZJ19_02660</name>
</gene>
<feature type="domain" description="EAL" evidence="1">
    <location>
        <begin position="188"/>
        <end position="437"/>
    </location>
</feature>
<dbReference type="PANTHER" id="PTHR44757:SF2">
    <property type="entry name" value="BIOFILM ARCHITECTURE MAINTENANCE PROTEIN MBAA"/>
    <property type="match status" value="1"/>
</dbReference>
<sequence length="437" mass="46999">MSVVTLPQDDLGAGDWLTGLADRGGCVARLTSLLSELPIRDRLPAVLWLDIDRFRQINNSFGYVVGDSVLVELCRRLERSRPPQSTLARVGGDEFVLILPNASGHEAERIAHKLVGAVHQRLSIGTTRMRPSASVGVALGQPDEDANELLERAERAMAEAKREGGGRVSLAADALLPARDGKYLAREELAVEETLHRALEIGGLYLDYQPIVRVTDGVTVAAEALMRCRVDGEILPPGRFIPVAEKTGLISHLGDWCLVTAAEFVSRMQGHGTALKVAVNVSRVQLQNRSFAKSLHGVLAYTGIQPGRIELEITESLFMDPSEVVKGNIRAALAAGFPLAIDDFGTGYSSLACLKDLPAAKLKLDRAFVVDLPVDRRAFGVARAVAGLAADLGMEVVAEGVETAAQLQLLGEAGINEVQGFHIARPMNEGDLIEWLS</sequence>
<dbReference type="OrthoDB" id="9813903at2"/>
<dbReference type="SUPFAM" id="SSF141868">
    <property type="entry name" value="EAL domain-like"/>
    <property type="match status" value="1"/>
</dbReference>
<dbReference type="PROSITE" id="PS50883">
    <property type="entry name" value="EAL"/>
    <property type="match status" value="1"/>
</dbReference>
<dbReference type="PROSITE" id="PS50887">
    <property type="entry name" value="GGDEF"/>
    <property type="match status" value="1"/>
</dbReference>
<dbReference type="InterPro" id="IPR052155">
    <property type="entry name" value="Biofilm_reg_signaling"/>
</dbReference>
<dbReference type="Pfam" id="PF00990">
    <property type="entry name" value="GGDEF"/>
    <property type="match status" value="1"/>
</dbReference>
<reference evidence="3 4" key="1">
    <citation type="submission" date="2019-03" db="EMBL/GenBank/DDBJ databases">
        <title>Genome sequence of Thiobacillaceae bacterium LSR1, a sulfur-oxidizing bacterium isolated from freshwater sediment.</title>
        <authorList>
            <person name="Li S."/>
        </authorList>
    </citation>
    <scope>NUCLEOTIDE SEQUENCE [LARGE SCALE GENOMIC DNA]</scope>
    <source>
        <strain evidence="3 4">LSR1</strain>
    </source>
</reference>
<dbReference type="InterPro" id="IPR000160">
    <property type="entry name" value="GGDEF_dom"/>
</dbReference>
<dbReference type="CDD" id="cd01948">
    <property type="entry name" value="EAL"/>
    <property type="match status" value="1"/>
</dbReference>
<evidence type="ECO:0000259" key="1">
    <source>
        <dbReference type="PROSITE" id="PS50883"/>
    </source>
</evidence>
<dbReference type="Gene3D" id="3.30.70.270">
    <property type="match status" value="1"/>
</dbReference>
<name>A0A4R1BL55_9PROT</name>
<dbReference type="SMART" id="SM00267">
    <property type="entry name" value="GGDEF"/>
    <property type="match status" value="1"/>
</dbReference>
<dbReference type="SMART" id="SM00052">
    <property type="entry name" value="EAL"/>
    <property type="match status" value="1"/>
</dbReference>
<dbReference type="SUPFAM" id="SSF55073">
    <property type="entry name" value="Nucleotide cyclase"/>
    <property type="match status" value="1"/>
</dbReference>
<dbReference type="PANTHER" id="PTHR44757">
    <property type="entry name" value="DIGUANYLATE CYCLASE DGCP"/>
    <property type="match status" value="1"/>
</dbReference>
<dbReference type="InterPro" id="IPR035919">
    <property type="entry name" value="EAL_sf"/>
</dbReference>
<evidence type="ECO:0000313" key="3">
    <source>
        <dbReference type="EMBL" id="TCJ18155.1"/>
    </source>
</evidence>
<feature type="domain" description="GGDEF" evidence="2">
    <location>
        <begin position="42"/>
        <end position="173"/>
    </location>
</feature>
<dbReference type="Pfam" id="PF00563">
    <property type="entry name" value="EAL"/>
    <property type="match status" value="1"/>
</dbReference>
<dbReference type="Gene3D" id="3.20.20.450">
    <property type="entry name" value="EAL domain"/>
    <property type="match status" value="1"/>
</dbReference>
<accession>A0A4R1BL55</accession>
<dbReference type="EMBL" id="SJZB01000012">
    <property type="protein sequence ID" value="TCJ18155.1"/>
    <property type="molecule type" value="Genomic_DNA"/>
</dbReference>
<dbReference type="InterPro" id="IPR001633">
    <property type="entry name" value="EAL_dom"/>
</dbReference>
<keyword evidence="4" id="KW-1185">Reference proteome</keyword>
<comment type="caution">
    <text evidence="3">The sequence shown here is derived from an EMBL/GenBank/DDBJ whole genome shotgun (WGS) entry which is preliminary data.</text>
</comment>
<proteinExistence type="predicted"/>
<dbReference type="RefSeq" id="WP_131444753.1">
    <property type="nucleotide sequence ID" value="NZ_SJZB01000012.1"/>
</dbReference>
<dbReference type="NCBIfam" id="TIGR00254">
    <property type="entry name" value="GGDEF"/>
    <property type="match status" value="1"/>
</dbReference>
<dbReference type="CDD" id="cd01949">
    <property type="entry name" value="GGDEF"/>
    <property type="match status" value="1"/>
</dbReference>
<dbReference type="InterPro" id="IPR043128">
    <property type="entry name" value="Rev_trsase/Diguanyl_cyclase"/>
</dbReference>
<protein>
    <submittedName>
        <fullName evidence="3">Bifunctional diguanylate cyclase/phosphodiesterase</fullName>
    </submittedName>
</protein>
<evidence type="ECO:0000313" key="4">
    <source>
        <dbReference type="Proteomes" id="UP000295443"/>
    </source>
</evidence>